<evidence type="ECO:0000259" key="4">
    <source>
        <dbReference type="PROSITE" id="PS51077"/>
    </source>
</evidence>
<evidence type="ECO:0000256" key="2">
    <source>
        <dbReference type="ARBA" id="ARBA00023125"/>
    </source>
</evidence>
<keyword evidence="1" id="KW-0805">Transcription regulation</keyword>
<dbReference type="InterPro" id="IPR014757">
    <property type="entry name" value="Tscrpt_reg_IclR_C"/>
</dbReference>
<dbReference type="PROSITE" id="PS51077">
    <property type="entry name" value="HTH_ICLR"/>
    <property type="match status" value="1"/>
</dbReference>
<dbReference type="InterPro" id="IPR036390">
    <property type="entry name" value="WH_DNA-bd_sf"/>
</dbReference>
<dbReference type="PANTHER" id="PTHR30136">
    <property type="entry name" value="HELIX-TURN-HELIX TRANSCRIPTIONAL REGULATOR, ICLR FAMILY"/>
    <property type="match status" value="1"/>
</dbReference>
<dbReference type="Pfam" id="PF01614">
    <property type="entry name" value="IclR_C"/>
    <property type="match status" value="1"/>
</dbReference>
<evidence type="ECO:0000256" key="1">
    <source>
        <dbReference type="ARBA" id="ARBA00023015"/>
    </source>
</evidence>
<sequence length="288" mass="31400">MDSVKTIRSVERAFAVLQALGEAPQGATLVQLTASTGLSGPTLLRLLKTLIGVEAVRRSTTDQRYRTSVRLHALGQAVIAAEQLADLAAPWLDSLCQQVEWPSDLAIHTGDDDFMRVLESSLRQSRFYVRRTKGRVRVTLLGSAAGTAFLSALDATRRQELVRAARQGRDVHNTRIGAVEDMAARVRAVRARGYALRHPLYRGGSFDGRARDDALEAIAVPLVHAGQVFGTLNINWNRGAMTEQEMVRRHLTVLRAAAAGIAKAAGQQGLHLELASQLQAEQSVWRGP</sequence>
<dbReference type="Pfam" id="PF09339">
    <property type="entry name" value="HTH_IclR"/>
    <property type="match status" value="1"/>
</dbReference>
<reference evidence="7" key="2">
    <citation type="submission" date="2014-11" db="EMBL/GenBank/DDBJ databases">
        <title>Draft genome sequence of Hydrogenophaga intermedia S1.</title>
        <authorList>
            <person name="Gan H.M."/>
            <person name="Chew T.H."/>
            <person name="Stolz A."/>
        </authorList>
    </citation>
    <scope>NUCLEOTIDE SEQUENCE [LARGE SCALE GENOMIC DNA]</scope>
    <source>
        <strain evidence="7">S1</strain>
    </source>
</reference>
<dbReference type="GO" id="GO:0003677">
    <property type="term" value="F:DNA binding"/>
    <property type="evidence" value="ECO:0007669"/>
    <property type="project" value="UniProtKB-KW"/>
</dbReference>
<dbReference type="PANTHER" id="PTHR30136:SF23">
    <property type="entry name" value="DNA-BINDING TRANSCRIPTIONAL ACTIVATOR MHPR"/>
    <property type="match status" value="1"/>
</dbReference>
<keyword evidence="7" id="KW-1185">Reference proteome</keyword>
<organism evidence="6 7">
    <name type="scientific">Hydrogenophaga intermedia</name>
    <dbReference type="NCBI Taxonomy" id="65786"/>
    <lineage>
        <taxon>Bacteria</taxon>
        <taxon>Pseudomonadati</taxon>
        <taxon>Pseudomonadota</taxon>
        <taxon>Betaproteobacteria</taxon>
        <taxon>Burkholderiales</taxon>
        <taxon>Comamonadaceae</taxon>
        <taxon>Hydrogenophaga</taxon>
    </lineage>
</organism>
<dbReference type="PROSITE" id="PS51078">
    <property type="entry name" value="ICLR_ED"/>
    <property type="match status" value="1"/>
</dbReference>
<dbReference type="Gene3D" id="3.30.450.40">
    <property type="match status" value="1"/>
</dbReference>
<protein>
    <submittedName>
        <fullName evidence="6">Transcriptional regulator family protein 22</fullName>
    </submittedName>
</protein>
<dbReference type="GO" id="GO:0045892">
    <property type="term" value="P:negative regulation of DNA-templated transcription"/>
    <property type="evidence" value="ECO:0007669"/>
    <property type="project" value="TreeGrafter"/>
</dbReference>
<evidence type="ECO:0000313" key="7">
    <source>
        <dbReference type="Proteomes" id="UP000028878"/>
    </source>
</evidence>
<dbReference type="AlphaFoldDB" id="A0A1L1PPY9"/>
<proteinExistence type="predicted"/>
<evidence type="ECO:0000256" key="3">
    <source>
        <dbReference type="ARBA" id="ARBA00023163"/>
    </source>
</evidence>
<dbReference type="SMART" id="SM00346">
    <property type="entry name" value="HTH_ICLR"/>
    <property type="match status" value="1"/>
</dbReference>
<keyword evidence="2" id="KW-0238">DNA-binding</keyword>
<dbReference type="Gene3D" id="1.10.10.10">
    <property type="entry name" value="Winged helix-like DNA-binding domain superfamily/Winged helix DNA-binding domain"/>
    <property type="match status" value="1"/>
</dbReference>
<name>A0A1L1PPY9_HYDIT</name>
<keyword evidence="3" id="KW-0804">Transcription</keyword>
<dbReference type="InterPro" id="IPR029016">
    <property type="entry name" value="GAF-like_dom_sf"/>
</dbReference>
<dbReference type="GO" id="GO:0003700">
    <property type="term" value="F:DNA-binding transcription factor activity"/>
    <property type="evidence" value="ECO:0007669"/>
    <property type="project" value="TreeGrafter"/>
</dbReference>
<reference evidence="7" key="1">
    <citation type="submission" date="2014-02" db="EMBL/GenBank/DDBJ databases">
        <authorList>
            <person name="Gan H."/>
        </authorList>
    </citation>
    <scope>NUCLEOTIDE SEQUENCE [LARGE SCALE GENOMIC DNA]</scope>
    <source>
        <strain evidence="7">S1</strain>
    </source>
</reference>
<accession>A0A1L1PPY9</accession>
<dbReference type="SUPFAM" id="SSF55781">
    <property type="entry name" value="GAF domain-like"/>
    <property type="match status" value="1"/>
</dbReference>
<dbReference type="InterPro" id="IPR005471">
    <property type="entry name" value="Tscrpt_reg_IclR_N"/>
</dbReference>
<evidence type="ECO:0000313" key="6">
    <source>
        <dbReference type="EMBL" id="CDN86641.1"/>
    </source>
</evidence>
<dbReference type="Proteomes" id="UP000028878">
    <property type="component" value="Unassembled WGS sequence"/>
</dbReference>
<feature type="domain" description="HTH iclR-type" evidence="4">
    <location>
        <begin position="7"/>
        <end position="69"/>
    </location>
</feature>
<feature type="domain" description="IclR-ED" evidence="5">
    <location>
        <begin position="70"/>
        <end position="267"/>
    </location>
</feature>
<dbReference type="EMBL" id="CCAE010000005">
    <property type="protein sequence ID" value="CDN86641.1"/>
    <property type="molecule type" value="Genomic_DNA"/>
</dbReference>
<dbReference type="SUPFAM" id="SSF46785">
    <property type="entry name" value="Winged helix' DNA-binding domain"/>
    <property type="match status" value="1"/>
</dbReference>
<dbReference type="InterPro" id="IPR050707">
    <property type="entry name" value="HTH_MetabolicPath_Reg"/>
</dbReference>
<dbReference type="InterPro" id="IPR036388">
    <property type="entry name" value="WH-like_DNA-bd_sf"/>
</dbReference>
<evidence type="ECO:0000259" key="5">
    <source>
        <dbReference type="PROSITE" id="PS51078"/>
    </source>
</evidence>
<gene>
    <name evidence="6" type="ORF">BN948_01047</name>
</gene>